<sequence>MMAIPGAKPANFACDSDADHLVRSSREPHSGMVH</sequence>
<dbReference type="Proteomes" id="UP000219167">
    <property type="component" value="Unassembled WGS sequence"/>
</dbReference>
<feature type="region of interest" description="Disordered" evidence="1">
    <location>
        <begin position="1"/>
        <end position="34"/>
    </location>
</feature>
<proteinExistence type="predicted"/>
<protein>
    <submittedName>
        <fullName evidence="2">Uncharacterized protein</fullName>
    </submittedName>
</protein>
<organism evidence="2 3">
    <name type="scientific">Rhizobium subbaraonis</name>
    <dbReference type="NCBI Taxonomy" id="908946"/>
    <lineage>
        <taxon>Bacteria</taxon>
        <taxon>Pseudomonadati</taxon>
        <taxon>Pseudomonadota</taxon>
        <taxon>Alphaproteobacteria</taxon>
        <taxon>Hyphomicrobiales</taxon>
        <taxon>Rhizobiaceae</taxon>
        <taxon>Rhizobium/Agrobacterium group</taxon>
        <taxon>Rhizobium</taxon>
    </lineage>
</organism>
<reference evidence="2 3" key="1">
    <citation type="submission" date="2017-08" db="EMBL/GenBank/DDBJ databases">
        <authorList>
            <person name="de Groot N.N."/>
        </authorList>
    </citation>
    <scope>NUCLEOTIDE SEQUENCE [LARGE SCALE GENOMIC DNA]</scope>
    <source>
        <strain evidence="2 3">JC85</strain>
    </source>
</reference>
<gene>
    <name evidence="2" type="ORF">SAMN05892877_10281</name>
</gene>
<dbReference type="AlphaFoldDB" id="A0A285U1H2"/>
<dbReference type="EMBL" id="OBQD01000002">
    <property type="protein sequence ID" value="SOC35745.1"/>
    <property type="molecule type" value="Genomic_DNA"/>
</dbReference>
<feature type="compositionally biased region" description="Basic and acidic residues" evidence="1">
    <location>
        <begin position="17"/>
        <end position="34"/>
    </location>
</feature>
<evidence type="ECO:0000313" key="2">
    <source>
        <dbReference type="EMBL" id="SOC35745.1"/>
    </source>
</evidence>
<name>A0A285U1H2_9HYPH</name>
<evidence type="ECO:0000256" key="1">
    <source>
        <dbReference type="SAM" id="MobiDB-lite"/>
    </source>
</evidence>
<evidence type="ECO:0000313" key="3">
    <source>
        <dbReference type="Proteomes" id="UP000219167"/>
    </source>
</evidence>
<accession>A0A285U1H2</accession>
<keyword evidence="3" id="KW-1185">Reference proteome</keyword>